<dbReference type="PANTHER" id="PTHR21610">
    <property type="entry name" value="VON WILLEBRAND FACTOR A DOMAIN-CONTAINING PROTEIN 8"/>
    <property type="match status" value="1"/>
</dbReference>
<comment type="caution">
    <text evidence="1">The sequence shown here is derived from an EMBL/GenBank/DDBJ whole genome shotgun (WGS) entry which is preliminary data.</text>
</comment>
<organism evidence="1 2">
    <name type="scientific">Clydaea vesicula</name>
    <dbReference type="NCBI Taxonomy" id="447962"/>
    <lineage>
        <taxon>Eukaryota</taxon>
        <taxon>Fungi</taxon>
        <taxon>Fungi incertae sedis</taxon>
        <taxon>Chytridiomycota</taxon>
        <taxon>Chytridiomycota incertae sedis</taxon>
        <taxon>Chytridiomycetes</taxon>
        <taxon>Lobulomycetales</taxon>
        <taxon>Lobulomycetaceae</taxon>
        <taxon>Clydaea</taxon>
    </lineage>
</organism>
<feature type="non-terminal residue" evidence="1">
    <location>
        <position position="1"/>
    </location>
</feature>
<proteinExistence type="predicted"/>
<dbReference type="InterPro" id="IPR039891">
    <property type="entry name" value="VWA8"/>
</dbReference>
<dbReference type="AlphaFoldDB" id="A0AAD5U3R6"/>
<sequence>MEAFKKFEHKFEYRISGHSGDGADINFVAEGKYPKNEKEMFEVLHKMNQHAQFCLSGDNTLEATIQAIKNIKKEEADDYFVLVLSDANLAQYNISTKAISDALKSNSEVNSYMIFIGSIKDQADELVS</sequence>
<dbReference type="EMBL" id="JADGJW010000128">
    <property type="protein sequence ID" value="KAJ3223479.1"/>
    <property type="molecule type" value="Genomic_DNA"/>
</dbReference>
<accession>A0AAD5U3R6</accession>
<gene>
    <name evidence="1" type="ORF">HK099_001062</name>
</gene>
<dbReference type="GO" id="GO:0005737">
    <property type="term" value="C:cytoplasm"/>
    <property type="evidence" value="ECO:0007669"/>
    <property type="project" value="TreeGrafter"/>
</dbReference>
<keyword evidence="2" id="KW-1185">Reference proteome</keyword>
<dbReference type="Proteomes" id="UP001211065">
    <property type="component" value="Unassembled WGS sequence"/>
</dbReference>
<evidence type="ECO:0000313" key="2">
    <source>
        <dbReference type="Proteomes" id="UP001211065"/>
    </source>
</evidence>
<protein>
    <submittedName>
        <fullName evidence="1">Uncharacterized protein</fullName>
    </submittedName>
</protein>
<reference evidence="1" key="1">
    <citation type="submission" date="2020-05" db="EMBL/GenBank/DDBJ databases">
        <title>Phylogenomic resolution of chytrid fungi.</title>
        <authorList>
            <person name="Stajich J.E."/>
            <person name="Amses K."/>
            <person name="Simmons R."/>
            <person name="Seto K."/>
            <person name="Myers J."/>
            <person name="Bonds A."/>
            <person name="Quandt C.A."/>
            <person name="Barry K."/>
            <person name="Liu P."/>
            <person name="Grigoriev I."/>
            <person name="Longcore J.E."/>
            <person name="James T.Y."/>
        </authorList>
    </citation>
    <scope>NUCLEOTIDE SEQUENCE</scope>
    <source>
        <strain evidence="1">JEL0476</strain>
    </source>
</reference>
<evidence type="ECO:0000313" key="1">
    <source>
        <dbReference type="EMBL" id="KAJ3223479.1"/>
    </source>
</evidence>
<dbReference type="PANTHER" id="PTHR21610:SF9">
    <property type="entry name" value="VON WILLEBRAND FACTOR A DOMAIN-CONTAINING PROTEIN 8"/>
    <property type="match status" value="1"/>
</dbReference>
<name>A0AAD5U3R6_9FUNG</name>